<dbReference type="GO" id="GO:0098797">
    <property type="term" value="C:plasma membrane protein complex"/>
    <property type="evidence" value="ECO:0007669"/>
    <property type="project" value="TreeGrafter"/>
</dbReference>
<dbReference type="GO" id="GO:0044874">
    <property type="term" value="P:lipoprotein localization to outer membrane"/>
    <property type="evidence" value="ECO:0007669"/>
    <property type="project" value="TreeGrafter"/>
</dbReference>
<comment type="caution">
    <text evidence="11">The sequence shown here is derived from an EMBL/GenBank/DDBJ whole genome shotgun (WGS) entry which is preliminary data.</text>
</comment>
<dbReference type="InterPro" id="IPR025857">
    <property type="entry name" value="MacB_PCD"/>
</dbReference>
<dbReference type="NCBIfam" id="TIGR02212">
    <property type="entry name" value="lolCE"/>
    <property type="match status" value="1"/>
</dbReference>
<keyword evidence="12" id="KW-1185">Reference proteome</keyword>
<keyword evidence="6 8" id="KW-1133">Transmembrane helix</keyword>
<keyword evidence="7 8" id="KW-0472">Membrane</keyword>
<dbReference type="Pfam" id="PF02687">
    <property type="entry name" value="FtsX"/>
    <property type="match status" value="1"/>
</dbReference>
<name>A0A0D6P7U4_9PROT</name>
<evidence type="ECO:0000256" key="6">
    <source>
        <dbReference type="ARBA" id="ARBA00022989"/>
    </source>
</evidence>
<keyword evidence="5 8" id="KW-0812">Transmembrane</keyword>
<evidence type="ECO:0000256" key="7">
    <source>
        <dbReference type="ARBA" id="ARBA00023136"/>
    </source>
</evidence>
<evidence type="ECO:0000256" key="4">
    <source>
        <dbReference type="ARBA" id="ARBA00022475"/>
    </source>
</evidence>
<dbReference type="InterPro" id="IPR003838">
    <property type="entry name" value="ABC3_permease_C"/>
</dbReference>
<evidence type="ECO:0000256" key="5">
    <source>
        <dbReference type="ARBA" id="ARBA00022692"/>
    </source>
</evidence>
<evidence type="ECO:0000313" key="11">
    <source>
        <dbReference type="EMBL" id="GAN77416.1"/>
    </source>
</evidence>
<dbReference type="Pfam" id="PF12704">
    <property type="entry name" value="MacB_PCD"/>
    <property type="match status" value="1"/>
</dbReference>
<keyword evidence="4" id="KW-1003">Cell membrane</keyword>
<dbReference type="PANTHER" id="PTHR30489:SF0">
    <property type="entry name" value="LIPOPROTEIN-RELEASING SYSTEM TRANSMEMBRANE PROTEIN LOLE"/>
    <property type="match status" value="1"/>
</dbReference>
<reference evidence="11 12" key="1">
    <citation type="submission" date="2012-11" db="EMBL/GenBank/DDBJ databases">
        <title>Whole genome sequence of Acidisphaera rubrifaciens HS-AP3.</title>
        <authorList>
            <person name="Azuma Y."/>
            <person name="Higashiura N."/>
            <person name="Hirakawa H."/>
            <person name="Matsushita K."/>
        </authorList>
    </citation>
    <scope>NUCLEOTIDE SEQUENCE [LARGE SCALE GENOMIC DNA]</scope>
    <source>
        <strain evidence="11 12">HS-AP3</strain>
    </source>
</reference>
<feature type="transmembrane region" description="Helical" evidence="8">
    <location>
        <begin position="382"/>
        <end position="399"/>
    </location>
</feature>
<dbReference type="InterPro" id="IPR011925">
    <property type="entry name" value="LolCE_TM"/>
</dbReference>
<dbReference type="AlphaFoldDB" id="A0A0D6P7U4"/>
<keyword evidence="3" id="KW-0813">Transport</keyword>
<proteinExistence type="inferred from homology"/>
<protein>
    <submittedName>
        <fullName evidence="11">Lipoprotein releasing system transmembrane protein LolC/E</fullName>
    </submittedName>
</protein>
<evidence type="ECO:0000259" key="10">
    <source>
        <dbReference type="Pfam" id="PF12704"/>
    </source>
</evidence>
<dbReference type="OrthoDB" id="9808461at2"/>
<dbReference type="GO" id="GO:0042953">
    <property type="term" value="P:lipoprotein transport"/>
    <property type="evidence" value="ECO:0007669"/>
    <property type="project" value="InterPro"/>
</dbReference>
<accession>A0A0D6P7U4</accession>
<evidence type="ECO:0000256" key="1">
    <source>
        <dbReference type="ARBA" id="ARBA00004651"/>
    </source>
</evidence>
<dbReference type="Proteomes" id="UP000032680">
    <property type="component" value="Unassembled WGS sequence"/>
</dbReference>
<evidence type="ECO:0000259" key="9">
    <source>
        <dbReference type="Pfam" id="PF02687"/>
    </source>
</evidence>
<evidence type="ECO:0000313" key="12">
    <source>
        <dbReference type="Proteomes" id="UP000032680"/>
    </source>
</evidence>
<dbReference type="RefSeq" id="WP_048861469.1">
    <property type="nucleotide sequence ID" value="NZ_BANB01000304.1"/>
</dbReference>
<gene>
    <name evidence="11" type="ORF">Asru_0304_03</name>
</gene>
<dbReference type="EMBL" id="BANB01000304">
    <property type="protein sequence ID" value="GAN77416.1"/>
    <property type="molecule type" value="Genomic_DNA"/>
</dbReference>
<evidence type="ECO:0000256" key="3">
    <source>
        <dbReference type="ARBA" id="ARBA00022448"/>
    </source>
</evidence>
<sequence>MFGTFERAVAGRYLRARRGERFVSVIAAFSLIGIALGVATLIIVMSVMGGFKVDLLNRILGFNGHLGVYGAGAPLVQYEQDATKIAAIPGVVTATPVVDGQALLTDDRGVAVGGIVRGISQSGLRGLHAISHHIVAGSLDAFQGNDAIAVGIGLARRFGASIGSDVTLVSPQGAATAFGTVPRVRAYKIVAIFEVGMNEYDSNYVFLPMQAAQIFFQKPDQATQIEVRVADPDNVAAIAADVRKALGDQPVVIYDWQQNNNSFFAAVKVEQNVMFLILTLIILVAAFNVISSLIMMVKDKTRDIAVLRTLGAPRGAILRIFLMCGASVGVTGTVVGTVLGVVFCLNIQTIQGWVETITGTRVFNPEVYYLTHLPARLDWHEVTQVIVMALGLSLLATLYPSWRAARTDPVVALRNE</sequence>
<comment type="subcellular location">
    <subcellularLocation>
        <location evidence="1">Cell membrane</location>
        <topology evidence="1">Multi-pass membrane protein</topology>
    </subcellularLocation>
</comment>
<feature type="transmembrane region" description="Helical" evidence="8">
    <location>
        <begin position="316"/>
        <end position="343"/>
    </location>
</feature>
<keyword evidence="11" id="KW-0449">Lipoprotein</keyword>
<organism evidence="11 12">
    <name type="scientific">Acidisphaera rubrifaciens HS-AP3</name>
    <dbReference type="NCBI Taxonomy" id="1231350"/>
    <lineage>
        <taxon>Bacteria</taxon>
        <taxon>Pseudomonadati</taxon>
        <taxon>Pseudomonadota</taxon>
        <taxon>Alphaproteobacteria</taxon>
        <taxon>Acetobacterales</taxon>
        <taxon>Acetobacteraceae</taxon>
        <taxon>Acidisphaera</taxon>
    </lineage>
</organism>
<evidence type="ECO:0000256" key="8">
    <source>
        <dbReference type="SAM" id="Phobius"/>
    </source>
</evidence>
<dbReference type="PANTHER" id="PTHR30489">
    <property type="entry name" value="LIPOPROTEIN-RELEASING SYSTEM TRANSMEMBRANE PROTEIN LOLE"/>
    <property type="match status" value="1"/>
</dbReference>
<feature type="transmembrane region" description="Helical" evidence="8">
    <location>
        <begin position="22"/>
        <end position="48"/>
    </location>
</feature>
<dbReference type="InterPro" id="IPR051447">
    <property type="entry name" value="Lipoprotein-release_system"/>
</dbReference>
<feature type="domain" description="ABC3 transporter permease C-terminal" evidence="9">
    <location>
        <begin position="276"/>
        <end position="409"/>
    </location>
</feature>
<feature type="transmembrane region" description="Helical" evidence="8">
    <location>
        <begin position="273"/>
        <end position="295"/>
    </location>
</feature>
<feature type="domain" description="MacB-like periplasmic core" evidence="10">
    <location>
        <begin position="28"/>
        <end position="244"/>
    </location>
</feature>
<evidence type="ECO:0000256" key="2">
    <source>
        <dbReference type="ARBA" id="ARBA00005236"/>
    </source>
</evidence>
<comment type="similarity">
    <text evidence="2">Belongs to the ABC-4 integral membrane protein family. LolC/E subfamily.</text>
</comment>